<accession>A0ABU9BVP1</accession>
<protein>
    <submittedName>
        <fullName evidence="1">Uncharacterized protein</fullName>
    </submittedName>
</protein>
<evidence type="ECO:0000313" key="2">
    <source>
        <dbReference type="Proteomes" id="UP001371218"/>
    </source>
</evidence>
<dbReference type="EMBL" id="JBBUTG010000024">
    <property type="protein sequence ID" value="MEK8034032.1"/>
    <property type="molecule type" value="Genomic_DNA"/>
</dbReference>
<evidence type="ECO:0000313" key="1">
    <source>
        <dbReference type="EMBL" id="MEK8034032.1"/>
    </source>
</evidence>
<organism evidence="1 2">
    <name type="scientific">Ideonella lacteola</name>
    <dbReference type="NCBI Taxonomy" id="2984193"/>
    <lineage>
        <taxon>Bacteria</taxon>
        <taxon>Pseudomonadati</taxon>
        <taxon>Pseudomonadota</taxon>
        <taxon>Betaproteobacteria</taxon>
        <taxon>Burkholderiales</taxon>
        <taxon>Sphaerotilaceae</taxon>
        <taxon>Ideonella</taxon>
    </lineage>
</organism>
<comment type="caution">
    <text evidence="1">The sequence shown here is derived from an EMBL/GenBank/DDBJ whole genome shotgun (WGS) entry which is preliminary data.</text>
</comment>
<gene>
    <name evidence="1" type="ORF">AACH06_24680</name>
</gene>
<dbReference type="RefSeq" id="WP_341428456.1">
    <property type="nucleotide sequence ID" value="NZ_JBBUTG010000024.1"/>
</dbReference>
<name>A0ABU9BVP1_9BURK</name>
<sequence length="45" mass="4746">MCRTVTHGTPGVGTMQHFFGSLISERGKLAMVHVPYKGGAPSSTI</sequence>
<dbReference type="Gene3D" id="3.40.190.10">
    <property type="entry name" value="Periplasmic binding protein-like II"/>
    <property type="match status" value="1"/>
</dbReference>
<keyword evidence="2" id="KW-1185">Reference proteome</keyword>
<dbReference type="Proteomes" id="UP001371218">
    <property type="component" value="Unassembled WGS sequence"/>
</dbReference>
<reference evidence="1 2" key="1">
    <citation type="submission" date="2024-04" db="EMBL/GenBank/DDBJ databases">
        <title>Novel species of the genus Ideonella isolated from streams.</title>
        <authorList>
            <person name="Lu H."/>
        </authorList>
    </citation>
    <scope>NUCLEOTIDE SEQUENCE [LARGE SCALE GENOMIC DNA]</scope>
    <source>
        <strain evidence="1 2">DXS29W</strain>
    </source>
</reference>
<proteinExistence type="predicted"/>